<protein>
    <recommendedName>
        <fullName evidence="1">DUF7256 domain-containing protein</fullName>
    </recommendedName>
</protein>
<proteinExistence type="predicted"/>
<dbReference type="EMBL" id="JADBEC010000001">
    <property type="protein sequence ID" value="MBE1506576.1"/>
    <property type="molecule type" value="Genomic_DNA"/>
</dbReference>
<name>A0ABR9ITP7_RHIVS</name>
<evidence type="ECO:0000313" key="2">
    <source>
        <dbReference type="EMBL" id="MBE1506576.1"/>
    </source>
</evidence>
<evidence type="ECO:0000259" key="1">
    <source>
        <dbReference type="Pfam" id="PF23917"/>
    </source>
</evidence>
<dbReference type="RefSeq" id="WP_192730264.1">
    <property type="nucleotide sequence ID" value="NZ_BAAAVL010000018.1"/>
</dbReference>
<evidence type="ECO:0000313" key="3">
    <source>
        <dbReference type="Proteomes" id="UP000620262"/>
    </source>
</evidence>
<organism evidence="2 3">
    <name type="scientific">Rhizobium viscosum</name>
    <name type="common">Arthrobacter viscosus</name>
    <dbReference type="NCBI Taxonomy" id="1673"/>
    <lineage>
        <taxon>Bacteria</taxon>
        <taxon>Pseudomonadati</taxon>
        <taxon>Pseudomonadota</taxon>
        <taxon>Alphaproteobacteria</taxon>
        <taxon>Hyphomicrobiales</taxon>
        <taxon>Rhizobiaceae</taxon>
        <taxon>Rhizobium/Agrobacterium group</taxon>
        <taxon>Rhizobium</taxon>
    </lineage>
</organism>
<reference evidence="2 3" key="1">
    <citation type="submission" date="2020-10" db="EMBL/GenBank/DDBJ databases">
        <title>Sequencing the genomes of 1000 actinobacteria strains.</title>
        <authorList>
            <person name="Klenk H.-P."/>
        </authorList>
    </citation>
    <scope>NUCLEOTIDE SEQUENCE [LARGE SCALE GENOMIC DNA]</scope>
    <source>
        <strain evidence="2 3">DSM 7307</strain>
    </source>
</reference>
<dbReference type="InterPro" id="IPR055680">
    <property type="entry name" value="DUF7256"/>
</dbReference>
<dbReference type="Proteomes" id="UP000620262">
    <property type="component" value="Unassembled WGS sequence"/>
</dbReference>
<dbReference type="Pfam" id="PF23917">
    <property type="entry name" value="DUF7256"/>
    <property type="match status" value="1"/>
</dbReference>
<feature type="domain" description="DUF7256" evidence="1">
    <location>
        <begin position="4"/>
        <end position="135"/>
    </location>
</feature>
<accession>A0ABR9ITP7</accession>
<sequence length="442" mass="49365">MPIDNAKLAPMQPGVSVEELKAALGASWEEPRIQAEGRLHVEEFGTRITADGRLGEVYFRAPFELPPIHGVTMGMPADELHRLYPGAERISDEREKYGWTILKMNLSDTLDLGVAIREDVVRMISLTDPTAVYPERPYKHADPDLTEAYDLTLTDPVNLARRPKNGWCYGRPPGIDGDRWPISTTNGMPLRHAFTVKLPPQYRTQGDEYVAISLFVDEQWETPPASRNAGAGGARRADPHRFDMEFMDNDYVLFWLTEEELAAPLGVPPEIEGAPVPGWLSKSPLDYFGEFNLPRTAAEQQAKNVFSPGGLAVNELLAAARPTPQPQAGWKHLPGPEALDYGWPVEITLREGDPNVGRPAREFSHENELSGYIAAYSEEGQELGLDRFQDWHAHLGGTMFPMQGYPDFSPYYIEIAEIFGGFNFGDGIAQIDLKEMKLEWAC</sequence>
<keyword evidence="3" id="KW-1185">Reference proteome</keyword>
<comment type="caution">
    <text evidence="2">The sequence shown here is derived from an EMBL/GenBank/DDBJ whole genome shotgun (WGS) entry which is preliminary data.</text>
</comment>
<gene>
    <name evidence="2" type="ORF">H4W29_003757</name>
</gene>